<evidence type="ECO:0000313" key="1">
    <source>
        <dbReference type="EMBL" id="VAY88224.1"/>
    </source>
</evidence>
<organism evidence="1">
    <name type="scientific">hydrothermal vent metagenome</name>
    <dbReference type="NCBI Taxonomy" id="652676"/>
    <lineage>
        <taxon>unclassified sequences</taxon>
        <taxon>metagenomes</taxon>
        <taxon>ecological metagenomes</taxon>
    </lineage>
</organism>
<gene>
    <name evidence="1" type="ORF">MNB_ARC-1_1133</name>
</gene>
<name>A0A3B1EAB7_9ZZZZ</name>
<proteinExistence type="predicted"/>
<protein>
    <submittedName>
        <fullName evidence="1">Uncharacterized protein</fullName>
    </submittedName>
</protein>
<accession>A0A3B1EAB7</accession>
<reference evidence="1" key="1">
    <citation type="submission" date="2018-10" db="EMBL/GenBank/DDBJ databases">
        <authorList>
            <person name="Aoki K."/>
        </authorList>
    </citation>
    <scope>NUCLEOTIDE SEQUENCE</scope>
</reference>
<sequence length="543" mass="62600">MYDRRAMNDAAKTASRLVNYKVDHLEKSVKEINRDDKKYFILDANYDIDTVMKKLSYIDGNIYYVKGDKNIIIPSTSIQIKSFNHLRRYIKTVLNLELKITENIFDKSLPKIVELQNDDRTQLSLQNVFLKLSRTTTIQDLIEYINRTTDYTIFIDKQSFMGEKNINTGKNIRLSNNNVLGYELEVDNWSLSKFVKYLRSSLNLYVDVDYNNKSITISKYKVHIFRITAPNIKIAYGATLQKTIGGSSVRSSVKLYDVIKLKIKGLLESFQEPSINVQIDDVTGSLVVKSSSKALKAISKVVNEFNNELNKQVYLRISHYDIILKKENTFGVDFSQTQKVGTNLRNRFVKNNFLFKSVNDSSYAFFLESIHKYGYLYNMNEYNIILTNNIPYEDNDLITTKYIKSKKTTSTITNGVSKATEDYETDEYKEGYAINFLAKIRNNNSASIKMNITEKKLENLGTKVYGENADSFTLPSIRDVAKSPLVRLHSGERIIVWQRKYLDIADNYSGTIPIEDFVVGGTSGKNYVLKEYLLFVELVRIKK</sequence>
<dbReference type="EMBL" id="UOYO01000048">
    <property type="protein sequence ID" value="VAY88224.1"/>
    <property type="molecule type" value="Genomic_DNA"/>
</dbReference>
<dbReference type="AlphaFoldDB" id="A0A3B1EAB7"/>